<dbReference type="GO" id="GO:0004812">
    <property type="term" value="F:aminoacyl-tRNA ligase activity"/>
    <property type="evidence" value="ECO:0007669"/>
    <property type="project" value="UniProtKB-KW"/>
</dbReference>
<dbReference type="Proteomes" id="UP000231183">
    <property type="component" value="Unassembled WGS sequence"/>
</dbReference>
<name>A0A2M6W506_9BACT</name>
<keyword evidence="2" id="KW-0547">Nucleotide-binding</keyword>
<reference evidence="8" key="1">
    <citation type="submission" date="2017-09" db="EMBL/GenBank/DDBJ databases">
        <title>Depth-based differentiation of microbial function through sediment-hosted aquifers and enrichment of novel symbionts in the deep terrestrial subsurface.</title>
        <authorList>
            <person name="Probst A.J."/>
            <person name="Ladd B."/>
            <person name="Jarett J.K."/>
            <person name="Geller-Mcgrath D.E."/>
            <person name="Sieber C.M.K."/>
            <person name="Emerson J.B."/>
            <person name="Anantharaman K."/>
            <person name="Thomas B.C."/>
            <person name="Malmstrom R."/>
            <person name="Stieglmeier M."/>
            <person name="Klingl A."/>
            <person name="Woyke T."/>
            <person name="Ryan C.M."/>
            <person name="Banfield J.F."/>
        </authorList>
    </citation>
    <scope>NUCLEOTIDE SEQUENCE [LARGE SCALE GENOMIC DNA]</scope>
</reference>
<proteinExistence type="predicted"/>
<keyword evidence="4" id="KW-0648">Protein biosynthesis</keyword>
<gene>
    <name evidence="7" type="ORF">COU31_00885</name>
</gene>
<keyword evidence="5" id="KW-0030">Aminoacyl-tRNA synthetase</keyword>
<evidence type="ECO:0000256" key="3">
    <source>
        <dbReference type="ARBA" id="ARBA00022840"/>
    </source>
</evidence>
<dbReference type="GO" id="GO:0006412">
    <property type="term" value="P:translation"/>
    <property type="evidence" value="ECO:0007669"/>
    <property type="project" value="UniProtKB-KW"/>
</dbReference>
<dbReference type="SUPFAM" id="SSF48163">
    <property type="entry name" value="An anticodon-binding domain of class I aminoacyl-tRNA synthetases"/>
    <property type="match status" value="1"/>
</dbReference>
<feature type="domain" description="Aminoacyl-tRNA synthetase class I anticodon-binding" evidence="6">
    <location>
        <begin position="2"/>
        <end position="62"/>
    </location>
</feature>
<evidence type="ECO:0000256" key="5">
    <source>
        <dbReference type="ARBA" id="ARBA00023146"/>
    </source>
</evidence>
<sequence>NDWTEEKLTAKTGEWISQNSLSNGEILWPLRVALSGQKNSPGPLAIAEVLGQEKTLQRIKQAADKL</sequence>
<organism evidence="7 8">
    <name type="scientific">Candidatus Magasanikbacteria bacterium CG10_big_fil_rev_8_21_14_0_10_40_10</name>
    <dbReference type="NCBI Taxonomy" id="1974648"/>
    <lineage>
        <taxon>Bacteria</taxon>
        <taxon>Candidatus Magasanikiibacteriota</taxon>
    </lineage>
</organism>
<evidence type="ECO:0000259" key="6">
    <source>
        <dbReference type="Pfam" id="PF19269"/>
    </source>
</evidence>
<evidence type="ECO:0000256" key="4">
    <source>
        <dbReference type="ARBA" id="ARBA00022917"/>
    </source>
</evidence>
<evidence type="ECO:0000313" key="7">
    <source>
        <dbReference type="EMBL" id="PIT87874.1"/>
    </source>
</evidence>
<evidence type="ECO:0000256" key="2">
    <source>
        <dbReference type="ARBA" id="ARBA00022741"/>
    </source>
</evidence>
<evidence type="ECO:0000313" key="8">
    <source>
        <dbReference type="Proteomes" id="UP000231183"/>
    </source>
</evidence>
<protein>
    <submittedName>
        <fullName evidence="7">Glutamate--tRNA ligase</fullName>
    </submittedName>
</protein>
<evidence type="ECO:0000256" key="1">
    <source>
        <dbReference type="ARBA" id="ARBA00022598"/>
    </source>
</evidence>
<dbReference type="EMBL" id="PFBX01000005">
    <property type="protein sequence ID" value="PIT87874.1"/>
    <property type="molecule type" value="Genomic_DNA"/>
</dbReference>
<comment type="caution">
    <text evidence="7">The sequence shown here is derived from an EMBL/GenBank/DDBJ whole genome shotgun (WGS) entry which is preliminary data.</text>
</comment>
<keyword evidence="3" id="KW-0067">ATP-binding</keyword>
<dbReference type="Pfam" id="PF19269">
    <property type="entry name" value="Anticodon_2"/>
    <property type="match status" value="1"/>
</dbReference>
<dbReference type="GO" id="GO:0000049">
    <property type="term" value="F:tRNA binding"/>
    <property type="evidence" value="ECO:0007669"/>
    <property type="project" value="InterPro"/>
</dbReference>
<keyword evidence="1 7" id="KW-0436">Ligase</keyword>
<dbReference type="AlphaFoldDB" id="A0A2M6W506"/>
<accession>A0A2M6W506</accession>
<dbReference type="Gene3D" id="1.10.10.350">
    <property type="match status" value="1"/>
</dbReference>
<dbReference type="GO" id="GO:0005524">
    <property type="term" value="F:ATP binding"/>
    <property type="evidence" value="ECO:0007669"/>
    <property type="project" value="UniProtKB-KW"/>
</dbReference>
<dbReference type="InterPro" id="IPR008925">
    <property type="entry name" value="aa_tRNA-synth_I_cd-bd_sf"/>
</dbReference>
<dbReference type="InterPro" id="IPR020751">
    <property type="entry name" value="aa-tRNA-synth_I_codon-bd_sub2"/>
</dbReference>
<feature type="non-terminal residue" evidence="7">
    <location>
        <position position="1"/>
    </location>
</feature>
<dbReference type="InterPro" id="IPR045462">
    <property type="entry name" value="aa-tRNA-synth_I_cd-bd"/>
</dbReference>